<dbReference type="EMBL" id="JAUDCG010000003">
    <property type="protein sequence ID" value="MDM8156258.1"/>
    <property type="molecule type" value="Genomic_DNA"/>
</dbReference>
<dbReference type="InterPro" id="IPR002842">
    <property type="entry name" value="ATPase_V1_Esu"/>
</dbReference>
<sequence length="198" mass="23183">MLYEKDKLEQYFREEIQRVSEQQLQALDEEIETIREQTLAQLETSAQRDAGAACEQELRELQSEYAVRLSRLHDETDRRLMKKRNELAESVFSEVIEKIREFTESKDYEALLSDKARELSQLSYPHPSIYVREADLSYADQIRNAFTDGAEVCADDSIRYGGMRLECLVSGIVIDETFDARLNEQKEWFYQNSGLFVK</sequence>
<proteinExistence type="inferred from homology"/>
<protein>
    <submittedName>
        <fullName evidence="4">V-type ATP synthase subunit E</fullName>
    </submittedName>
</protein>
<dbReference type="Gene3D" id="3.30.2320.30">
    <property type="entry name" value="ATP synthase, E subunit, C-terminal"/>
    <property type="match status" value="1"/>
</dbReference>
<evidence type="ECO:0000256" key="1">
    <source>
        <dbReference type="ARBA" id="ARBA00005901"/>
    </source>
</evidence>
<evidence type="ECO:0000256" key="3">
    <source>
        <dbReference type="ARBA" id="ARBA00023065"/>
    </source>
</evidence>
<evidence type="ECO:0000313" key="5">
    <source>
        <dbReference type="Proteomes" id="UP001529340"/>
    </source>
</evidence>
<keyword evidence="5" id="KW-1185">Reference proteome</keyword>
<reference evidence="4" key="1">
    <citation type="submission" date="2023-06" db="EMBL/GenBank/DDBJ databases">
        <title>Identification and characterization of horizontal gene transfer across gut microbiota members of farm animals based on homology search.</title>
        <authorList>
            <person name="Schwarzerova J."/>
            <person name="Nykrynova M."/>
            <person name="Jureckova K."/>
            <person name="Cejkova D."/>
            <person name="Rychlik I."/>
        </authorList>
    </citation>
    <scope>NUCLEOTIDE SEQUENCE</scope>
    <source>
        <strain evidence="4">ET39</strain>
    </source>
</reference>
<dbReference type="InterPro" id="IPR024930">
    <property type="entry name" value="Skp_dom_sf"/>
</dbReference>
<dbReference type="Proteomes" id="UP001529340">
    <property type="component" value="Unassembled WGS sequence"/>
</dbReference>
<dbReference type="SUPFAM" id="SSF111384">
    <property type="entry name" value="OmpH-like"/>
    <property type="match status" value="1"/>
</dbReference>
<dbReference type="InterPro" id="IPR038495">
    <property type="entry name" value="ATPase_E_C"/>
</dbReference>
<comment type="caution">
    <text evidence="4">The sequence shown here is derived from an EMBL/GenBank/DDBJ whole genome shotgun (WGS) entry which is preliminary data.</text>
</comment>
<dbReference type="RefSeq" id="WP_289606727.1">
    <property type="nucleotide sequence ID" value="NZ_JAUDCG010000003.1"/>
</dbReference>
<keyword evidence="3" id="KW-0406">Ion transport</keyword>
<accession>A0ABT7U9E7</accession>
<keyword evidence="2" id="KW-0813">Transport</keyword>
<organism evidence="4 5">
    <name type="scientific">Amedibacillus dolichus</name>
    <dbReference type="NCBI Taxonomy" id="31971"/>
    <lineage>
        <taxon>Bacteria</taxon>
        <taxon>Bacillati</taxon>
        <taxon>Bacillota</taxon>
        <taxon>Erysipelotrichia</taxon>
        <taxon>Erysipelotrichales</taxon>
        <taxon>Erysipelotrichaceae</taxon>
        <taxon>Amedibacillus</taxon>
    </lineage>
</organism>
<comment type="similarity">
    <text evidence="1">Belongs to the V-ATPase E subunit family.</text>
</comment>
<name>A0ABT7U9E7_9FIRM</name>
<reference evidence="4" key="2">
    <citation type="submission" date="2023-06" db="EMBL/GenBank/DDBJ databases">
        <authorList>
            <person name="Zeman M."/>
            <person name="Kubasova T."/>
            <person name="Jahodarova E."/>
            <person name="Nykrynova M."/>
            <person name="Rychlik I."/>
        </authorList>
    </citation>
    <scope>NUCLEOTIDE SEQUENCE</scope>
    <source>
        <strain evidence="4">ET39</strain>
    </source>
</reference>
<evidence type="ECO:0000256" key="2">
    <source>
        <dbReference type="ARBA" id="ARBA00022448"/>
    </source>
</evidence>
<gene>
    <name evidence="4" type="ORF">QUV96_01245</name>
</gene>
<dbReference type="SUPFAM" id="SSF160527">
    <property type="entry name" value="V-type ATPase subunit E-like"/>
    <property type="match status" value="1"/>
</dbReference>
<evidence type="ECO:0000313" key="4">
    <source>
        <dbReference type="EMBL" id="MDM8156258.1"/>
    </source>
</evidence>
<dbReference type="Pfam" id="PF01991">
    <property type="entry name" value="vATP-synt_E"/>
    <property type="match status" value="1"/>
</dbReference>